<dbReference type="CDD" id="cd20513">
    <property type="entry name" value="CYCLIN_CCNC_rpt1"/>
    <property type="match status" value="1"/>
</dbReference>
<feature type="domain" description="Cyclin-like" evidence="11">
    <location>
        <begin position="46"/>
        <end position="144"/>
    </location>
</feature>
<evidence type="ECO:0000256" key="1">
    <source>
        <dbReference type="ARBA" id="ARBA00004123"/>
    </source>
</evidence>
<evidence type="ECO:0000313" key="12">
    <source>
        <dbReference type="EMBL" id="ESO08814.1"/>
    </source>
</evidence>
<dbReference type="InterPro" id="IPR043198">
    <property type="entry name" value="Cyclin/Ssn8"/>
</dbReference>
<evidence type="ECO:0000259" key="11">
    <source>
        <dbReference type="SMART" id="SM00385"/>
    </source>
</evidence>
<accession>T1FS53</accession>
<keyword evidence="4" id="KW-0678">Repressor</keyword>
<evidence type="ECO:0000256" key="8">
    <source>
        <dbReference type="ARBA" id="ARBA00023242"/>
    </source>
</evidence>
<dbReference type="Pfam" id="PF16899">
    <property type="entry name" value="Cyclin_C_2"/>
    <property type="match status" value="1"/>
</dbReference>
<reference evidence="14" key="1">
    <citation type="submission" date="2012-12" db="EMBL/GenBank/DDBJ databases">
        <authorList>
            <person name="Hellsten U."/>
            <person name="Grimwood J."/>
            <person name="Chapman J.A."/>
            <person name="Shapiro H."/>
            <person name="Aerts A."/>
            <person name="Otillar R.P."/>
            <person name="Terry A.Y."/>
            <person name="Boore J.L."/>
            <person name="Simakov O."/>
            <person name="Marletaz F."/>
            <person name="Cho S.-J."/>
            <person name="Edsinger-Gonzales E."/>
            <person name="Havlak P."/>
            <person name="Kuo D.-H."/>
            <person name="Larsson T."/>
            <person name="Lv J."/>
            <person name="Arendt D."/>
            <person name="Savage R."/>
            <person name="Osoegawa K."/>
            <person name="de Jong P."/>
            <person name="Lindberg D.R."/>
            <person name="Seaver E.C."/>
            <person name="Weisblat D.A."/>
            <person name="Putnam N.H."/>
            <person name="Grigoriev I.V."/>
            <person name="Rokhsar D.S."/>
        </authorList>
    </citation>
    <scope>NUCLEOTIDE SEQUENCE</scope>
</reference>
<keyword evidence="5" id="KW-0805">Transcription regulation</keyword>
<name>T1FS53_HELRO</name>
<dbReference type="EnsemblMetazoa" id="HelroT190619">
    <property type="protein sequence ID" value="HelroP190619"/>
    <property type="gene ID" value="HelroG190619"/>
</dbReference>
<dbReference type="CTD" id="20211650"/>
<reference evidence="12 14" key="2">
    <citation type="journal article" date="2013" name="Nature">
        <title>Insights into bilaterian evolution from three spiralian genomes.</title>
        <authorList>
            <person name="Simakov O."/>
            <person name="Marletaz F."/>
            <person name="Cho S.J."/>
            <person name="Edsinger-Gonzales E."/>
            <person name="Havlak P."/>
            <person name="Hellsten U."/>
            <person name="Kuo D.H."/>
            <person name="Larsson T."/>
            <person name="Lv J."/>
            <person name="Arendt D."/>
            <person name="Savage R."/>
            <person name="Osoegawa K."/>
            <person name="de Jong P."/>
            <person name="Grimwood J."/>
            <person name="Chapman J.A."/>
            <person name="Shapiro H."/>
            <person name="Aerts A."/>
            <person name="Otillar R.P."/>
            <person name="Terry A.Y."/>
            <person name="Boore J.L."/>
            <person name="Grigoriev I.V."/>
            <person name="Lindberg D.R."/>
            <person name="Seaver E.C."/>
            <person name="Weisblat D.A."/>
            <person name="Putnam N.H."/>
            <person name="Rokhsar D.S."/>
        </authorList>
    </citation>
    <scope>NUCLEOTIDE SEQUENCE</scope>
</reference>
<dbReference type="GO" id="GO:0045944">
    <property type="term" value="P:positive regulation of transcription by RNA polymerase II"/>
    <property type="evidence" value="ECO:0000318"/>
    <property type="project" value="GO_Central"/>
</dbReference>
<keyword evidence="8" id="KW-0539">Nucleus</keyword>
<feature type="compositionally biased region" description="Low complexity" evidence="10">
    <location>
        <begin position="268"/>
        <end position="304"/>
    </location>
</feature>
<evidence type="ECO:0000256" key="7">
    <source>
        <dbReference type="ARBA" id="ARBA00023163"/>
    </source>
</evidence>
<dbReference type="OrthoDB" id="10266018at2759"/>
<feature type="region of interest" description="Disordered" evidence="10">
    <location>
        <begin position="255"/>
        <end position="304"/>
    </location>
</feature>
<dbReference type="eggNOG" id="KOG0794">
    <property type="taxonomic scope" value="Eukaryota"/>
</dbReference>
<comment type="subcellular location">
    <subcellularLocation>
        <location evidence="1">Nucleus</location>
    </subcellularLocation>
</comment>
<feature type="domain" description="Cyclin-like" evidence="11">
    <location>
        <begin position="157"/>
        <end position="236"/>
    </location>
</feature>
<evidence type="ECO:0000256" key="6">
    <source>
        <dbReference type="ARBA" id="ARBA00023127"/>
    </source>
</evidence>
<dbReference type="HOGENOM" id="CLU_034754_1_1_1"/>
<reference evidence="13" key="3">
    <citation type="submission" date="2015-06" db="UniProtKB">
        <authorList>
            <consortium name="EnsemblMetazoa"/>
        </authorList>
    </citation>
    <scope>IDENTIFICATION</scope>
</reference>
<dbReference type="InParanoid" id="T1FS53"/>
<keyword evidence="14" id="KW-1185">Reference proteome</keyword>
<dbReference type="AlphaFoldDB" id="T1FS53"/>
<dbReference type="InterPro" id="IPR006671">
    <property type="entry name" value="Cyclin_N"/>
</dbReference>
<protein>
    <recommendedName>
        <fullName evidence="3">Cyclin-C</fullName>
    </recommendedName>
</protein>
<dbReference type="EMBL" id="KB096023">
    <property type="protein sequence ID" value="ESO08814.1"/>
    <property type="molecule type" value="Genomic_DNA"/>
</dbReference>
<dbReference type="GeneID" id="20211650"/>
<dbReference type="FunCoup" id="T1FS53">
    <property type="interactions" value="1865"/>
</dbReference>
<dbReference type="InterPro" id="IPR036915">
    <property type="entry name" value="Cyclin-like_sf"/>
</dbReference>
<dbReference type="SUPFAM" id="SSF47954">
    <property type="entry name" value="Cyclin-like"/>
    <property type="match status" value="2"/>
</dbReference>
<organism evidence="13 14">
    <name type="scientific">Helobdella robusta</name>
    <name type="common">Californian leech</name>
    <dbReference type="NCBI Taxonomy" id="6412"/>
    <lineage>
        <taxon>Eukaryota</taxon>
        <taxon>Metazoa</taxon>
        <taxon>Spiralia</taxon>
        <taxon>Lophotrochozoa</taxon>
        <taxon>Annelida</taxon>
        <taxon>Clitellata</taxon>
        <taxon>Hirudinea</taxon>
        <taxon>Rhynchobdellida</taxon>
        <taxon>Glossiphoniidae</taxon>
        <taxon>Helobdella</taxon>
    </lineage>
</organism>
<sequence>MAGNFWHSSHYQQWLLERSDLLRERHEDLSVLTAEEYQKIIIFFANVIQVMGENLKMRQQVIATATIYFKRFYARNSFKCIDPLLVAPTALFLASKVEEFGVVTNTKLTACCAHILKTKFSYAYSTDFPYRMHQILECEFFLLETMDCCLILYHPYRSLTQYMQDLNNDEQLMQMAWRIINDSLRTDVSLLYPPYLISLASLHLASIILNKDLKQWFAELSVDLDKLLEITKELLALYDLWKTFDEKKEVPALLAKMPKPKVNPSRPSSQGANSQQQQQQQQQQQDMNVQQQQQQSNQLMSNVQ</sequence>
<evidence type="ECO:0000256" key="5">
    <source>
        <dbReference type="ARBA" id="ARBA00023015"/>
    </source>
</evidence>
<dbReference type="InterPro" id="IPR031658">
    <property type="entry name" value="Cyclin_C_2"/>
</dbReference>
<gene>
    <name evidence="13" type="primary">20211650</name>
    <name evidence="12" type="ORF">HELRODRAFT_190619</name>
</gene>
<dbReference type="FunFam" id="1.10.472.10:FF:000015">
    <property type="entry name" value="Putative cyclin-c"/>
    <property type="match status" value="1"/>
</dbReference>
<dbReference type="EMBL" id="AMQM01003072">
    <property type="status" value="NOT_ANNOTATED_CDS"/>
    <property type="molecule type" value="Genomic_DNA"/>
</dbReference>
<dbReference type="SMART" id="SM00385">
    <property type="entry name" value="CYCLIN"/>
    <property type="match status" value="2"/>
</dbReference>
<evidence type="ECO:0000256" key="9">
    <source>
        <dbReference type="RuleBase" id="RU000383"/>
    </source>
</evidence>
<dbReference type="PIRSF" id="PIRSF028758">
    <property type="entry name" value="Cyclin, C/H/G types"/>
    <property type="match status" value="1"/>
</dbReference>
<evidence type="ECO:0000256" key="10">
    <source>
        <dbReference type="SAM" id="MobiDB-lite"/>
    </source>
</evidence>
<dbReference type="PANTHER" id="PTHR10026">
    <property type="entry name" value="CYCLIN"/>
    <property type="match status" value="1"/>
</dbReference>
<dbReference type="Pfam" id="PF00134">
    <property type="entry name" value="Cyclin_N"/>
    <property type="match status" value="1"/>
</dbReference>
<evidence type="ECO:0000313" key="14">
    <source>
        <dbReference type="Proteomes" id="UP000015101"/>
    </source>
</evidence>
<dbReference type="KEGG" id="hro:HELRODRAFT_190619"/>
<dbReference type="CDD" id="cd20514">
    <property type="entry name" value="CYCLIN_CCNC_rpt2"/>
    <property type="match status" value="1"/>
</dbReference>
<comment type="similarity">
    <text evidence="2">Belongs to the cyclin family. Cyclin C subfamily.</text>
</comment>
<dbReference type="GO" id="GO:0016592">
    <property type="term" value="C:mediator complex"/>
    <property type="evidence" value="ECO:0000318"/>
    <property type="project" value="GO_Central"/>
</dbReference>
<dbReference type="InterPro" id="IPR013763">
    <property type="entry name" value="Cyclin-like_dom"/>
</dbReference>
<evidence type="ECO:0000313" key="13">
    <source>
        <dbReference type="EnsemblMetazoa" id="HelroP190619"/>
    </source>
</evidence>
<keyword evidence="6 9" id="KW-0195">Cyclin</keyword>
<dbReference type="GO" id="GO:0016538">
    <property type="term" value="F:cyclin-dependent protein serine/threonine kinase regulator activity"/>
    <property type="evidence" value="ECO:0000318"/>
    <property type="project" value="GO_Central"/>
</dbReference>
<evidence type="ECO:0000256" key="3">
    <source>
        <dbReference type="ARBA" id="ARBA00019492"/>
    </source>
</evidence>
<dbReference type="RefSeq" id="XP_009012836.1">
    <property type="nucleotide sequence ID" value="XM_009014588.1"/>
</dbReference>
<dbReference type="OMA" id="CLLHPPH"/>
<evidence type="ECO:0000256" key="2">
    <source>
        <dbReference type="ARBA" id="ARBA00008638"/>
    </source>
</evidence>
<dbReference type="Proteomes" id="UP000015101">
    <property type="component" value="Unassembled WGS sequence"/>
</dbReference>
<dbReference type="STRING" id="6412.T1FS53"/>
<evidence type="ECO:0000256" key="4">
    <source>
        <dbReference type="ARBA" id="ARBA00022491"/>
    </source>
</evidence>
<proteinExistence type="inferred from homology"/>
<dbReference type="GO" id="GO:0005634">
    <property type="term" value="C:nucleus"/>
    <property type="evidence" value="ECO:0000318"/>
    <property type="project" value="GO_Central"/>
</dbReference>
<dbReference type="Gene3D" id="1.10.472.10">
    <property type="entry name" value="Cyclin-like"/>
    <property type="match status" value="2"/>
</dbReference>
<keyword evidence="7" id="KW-0804">Transcription</keyword>